<dbReference type="Pfam" id="PF01342">
    <property type="entry name" value="SAND"/>
    <property type="match status" value="1"/>
</dbReference>
<gene>
    <name evidence="6" type="ORF">AFUS01_LOCUS2024</name>
</gene>
<dbReference type="Proteomes" id="UP000708208">
    <property type="component" value="Unassembled WGS sequence"/>
</dbReference>
<dbReference type="GO" id="GO:0003677">
    <property type="term" value="F:DNA binding"/>
    <property type="evidence" value="ECO:0007669"/>
    <property type="project" value="InterPro"/>
</dbReference>
<organism evidence="6 7">
    <name type="scientific">Allacma fusca</name>
    <dbReference type="NCBI Taxonomy" id="39272"/>
    <lineage>
        <taxon>Eukaryota</taxon>
        <taxon>Metazoa</taxon>
        <taxon>Ecdysozoa</taxon>
        <taxon>Arthropoda</taxon>
        <taxon>Hexapoda</taxon>
        <taxon>Collembola</taxon>
        <taxon>Symphypleona</taxon>
        <taxon>Sminthuridae</taxon>
        <taxon>Allacma</taxon>
    </lineage>
</organism>
<evidence type="ECO:0000313" key="7">
    <source>
        <dbReference type="Proteomes" id="UP000708208"/>
    </source>
</evidence>
<keyword evidence="1" id="KW-0805">Transcription regulation</keyword>
<evidence type="ECO:0000256" key="2">
    <source>
        <dbReference type="ARBA" id="ARBA00023163"/>
    </source>
</evidence>
<protein>
    <recommendedName>
        <fullName evidence="5">SAND domain-containing protein</fullName>
    </recommendedName>
</protein>
<proteinExistence type="predicted"/>
<dbReference type="PROSITE" id="PS50864">
    <property type="entry name" value="SAND"/>
    <property type="match status" value="1"/>
</dbReference>
<name>A0A8J2NMQ2_9HEXA</name>
<accession>A0A8J2NMQ2</accession>
<dbReference type="AlphaFoldDB" id="A0A8J2NMQ2"/>
<keyword evidence="7" id="KW-1185">Reference proteome</keyword>
<keyword evidence="3" id="KW-0539">Nucleus</keyword>
<dbReference type="InterPro" id="IPR000770">
    <property type="entry name" value="SAND_dom"/>
</dbReference>
<feature type="region of interest" description="Disordered" evidence="4">
    <location>
        <begin position="132"/>
        <end position="153"/>
    </location>
</feature>
<keyword evidence="2" id="KW-0804">Transcription</keyword>
<dbReference type="EMBL" id="CAJVCH010011372">
    <property type="protein sequence ID" value="CAG7670269.1"/>
    <property type="molecule type" value="Genomic_DNA"/>
</dbReference>
<dbReference type="OrthoDB" id="8197016at2759"/>
<reference evidence="6" key="1">
    <citation type="submission" date="2021-06" db="EMBL/GenBank/DDBJ databases">
        <authorList>
            <person name="Hodson N. C."/>
            <person name="Mongue J. A."/>
            <person name="Jaron S. K."/>
        </authorList>
    </citation>
    <scope>NUCLEOTIDE SEQUENCE</scope>
</reference>
<evidence type="ECO:0000259" key="5">
    <source>
        <dbReference type="PROSITE" id="PS50864"/>
    </source>
</evidence>
<evidence type="ECO:0000256" key="3">
    <source>
        <dbReference type="ARBA" id="ARBA00023242"/>
    </source>
</evidence>
<dbReference type="PANTHER" id="PTHR10417:SF15">
    <property type="entry name" value="STERILE ALPHA MOTIF DOMAIN-CONTAINING 11"/>
    <property type="match status" value="1"/>
</dbReference>
<evidence type="ECO:0000256" key="4">
    <source>
        <dbReference type="SAM" id="MobiDB-lite"/>
    </source>
</evidence>
<feature type="compositionally biased region" description="Polar residues" evidence="4">
    <location>
        <begin position="132"/>
        <end position="141"/>
    </location>
</feature>
<dbReference type="PANTHER" id="PTHR10417">
    <property type="entry name" value="GLUCOCORTICOID MODULATORY ELEMENT-BINDING PROTEIN"/>
    <property type="match status" value="1"/>
</dbReference>
<dbReference type="SMART" id="SM00258">
    <property type="entry name" value="SAND"/>
    <property type="match status" value="1"/>
</dbReference>
<sequence>MLPETSLLPLLQPPSIEFINNQFQSEPNQSDPLPSGQCDSLNPDVIIQVECGHNIGYMNLSKLCQGSKGSCIFYNGLYLTPNEFQFVSGRETAKDWKRSIRHNGKSLKLLIKRKLINVHSNSCECFQTNKVTPMEDSTSTSNDEECSGKSSPVESLKLTSIINRIKSSLKGKYS</sequence>
<comment type="caution">
    <text evidence="6">The sequence shown here is derived from an EMBL/GenBank/DDBJ whole genome shotgun (WGS) entry which is preliminary data.</text>
</comment>
<evidence type="ECO:0000256" key="1">
    <source>
        <dbReference type="ARBA" id="ARBA00023015"/>
    </source>
</evidence>
<feature type="domain" description="SAND" evidence="5">
    <location>
        <begin position="36"/>
        <end position="117"/>
    </location>
</feature>
<evidence type="ECO:0000313" key="6">
    <source>
        <dbReference type="EMBL" id="CAG7670269.1"/>
    </source>
</evidence>